<dbReference type="PANTHER" id="PTHR33164:SF106">
    <property type="entry name" value="TRANSCRIPTIONAL REGULATORY PROTEIN"/>
    <property type="match status" value="1"/>
</dbReference>
<comment type="caution">
    <text evidence="2">The sequence shown here is derived from an EMBL/GenBank/DDBJ whole genome shotgun (WGS) entry which is preliminary data.</text>
</comment>
<dbReference type="SUPFAM" id="SSF46785">
    <property type="entry name" value="Winged helix' DNA-binding domain"/>
    <property type="match status" value="1"/>
</dbReference>
<dbReference type="SMART" id="SM00347">
    <property type="entry name" value="HTH_MARR"/>
    <property type="match status" value="1"/>
</dbReference>
<dbReference type="PANTHER" id="PTHR33164">
    <property type="entry name" value="TRANSCRIPTIONAL REGULATOR, MARR FAMILY"/>
    <property type="match status" value="1"/>
</dbReference>
<dbReference type="Pfam" id="PF12802">
    <property type="entry name" value="MarR_2"/>
    <property type="match status" value="1"/>
</dbReference>
<sequence>MLQRLQDIAVRTRLVERRLGAELGVNGTDLHAMEHLSTDGALTARELADRLQVSTAAGTQIVDRLERAGHASRRPHATDRRKILVTPSAASVAAATEFLRPLLDELEAAVGALGDQERGAVESFLDTVVAIYDRHTTSAPEGVT</sequence>
<protein>
    <submittedName>
        <fullName evidence="2">MarR family transcriptional regulator</fullName>
    </submittedName>
</protein>
<reference evidence="2 3" key="1">
    <citation type="journal article" date="2019" name="Int. J. Syst. Evol. Microbiol.">
        <title>The Global Catalogue of Microorganisms (GCM) 10K type strain sequencing project: providing services to taxonomists for standard genome sequencing and annotation.</title>
        <authorList>
            <consortium name="The Broad Institute Genomics Platform"/>
            <consortium name="The Broad Institute Genome Sequencing Center for Infectious Disease"/>
            <person name="Wu L."/>
            <person name="Ma J."/>
        </authorList>
    </citation>
    <scope>NUCLEOTIDE SEQUENCE [LARGE SCALE GENOMIC DNA]</scope>
    <source>
        <strain evidence="2 3">JCM 16009</strain>
    </source>
</reference>
<dbReference type="InterPro" id="IPR036390">
    <property type="entry name" value="WH_DNA-bd_sf"/>
</dbReference>
<dbReference type="PROSITE" id="PS50995">
    <property type="entry name" value="HTH_MARR_2"/>
    <property type="match status" value="1"/>
</dbReference>
<dbReference type="InterPro" id="IPR039422">
    <property type="entry name" value="MarR/SlyA-like"/>
</dbReference>
<dbReference type="Gene3D" id="1.10.10.10">
    <property type="entry name" value="Winged helix-like DNA-binding domain superfamily/Winged helix DNA-binding domain"/>
    <property type="match status" value="1"/>
</dbReference>
<keyword evidence="3" id="KW-1185">Reference proteome</keyword>
<organism evidence="2 3">
    <name type="scientific">Pseudonocardia ailaonensis</name>
    <dbReference type="NCBI Taxonomy" id="367279"/>
    <lineage>
        <taxon>Bacteria</taxon>
        <taxon>Bacillati</taxon>
        <taxon>Actinomycetota</taxon>
        <taxon>Actinomycetes</taxon>
        <taxon>Pseudonocardiales</taxon>
        <taxon>Pseudonocardiaceae</taxon>
        <taxon>Pseudonocardia</taxon>
    </lineage>
</organism>
<proteinExistence type="predicted"/>
<evidence type="ECO:0000313" key="3">
    <source>
        <dbReference type="Proteomes" id="UP001500449"/>
    </source>
</evidence>
<evidence type="ECO:0000313" key="2">
    <source>
        <dbReference type="EMBL" id="GAA1853928.1"/>
    </source>
</evidence>
<accession>A0ABN2N6V0</accession>
<dbReference type="InterPro" id="IPR036388">
    <property type="entry name" value="WH-like_DNA-bd_sf"/>
</dbReference>
<gene>
    <name evidence="2" type="ORF">GCM10009836_37490</name>
</gene>
<dbReference type="InterPro" id="IPR000835">
    <property type="entry name" value="HTH_MarR-typ"/>
</dbReference>
<feature type="domain" description="HTH marR-type" evidence="1">
    <location>
        <begin position="1"/>
        <end position="130"/>
    </location>
</feature>
<evidence type="ECO:0000259" key="1">
    <source>
        <dbReference type="PROSITE" id="PS50995"/>
    </source>
</evidence>
<name>A0ABN2N6V0_9PSEU</name>
<dbReference type="Proteomes" id="UP001500449">
    <property type="component" value="Unassembled WGS sequence"/>
</dbReference>
<dbReference type="EMBL" id="BAAAQK010000011">
    <property type="protein sequence ID" value="GAA1853928.1"/>
    <property type="molecule type" value="Genomic_DNA"/>
</dbReference>